<dbReference type="Pfam" id="PF00005">
    <property type="entry name" value="ABC_tran"/>
    <property type="match status" value="2"/>
</dbReference>
<evidence type="ECO:0000256" key="6">
    <source>
        <dbReference type="ARBA" id="ARBA00022737"/>
    </source>
</evidence>
<dbReference type="InterPro" id="IPR003593">
    <property type="entry name" value="AAA+_ATPase"/>
</dbReference>
<dbReference type="PROSITE" id="PS50929">
    <property type="entry name" value="ABC_TM1F"/>
    <property type="match status" value="2"/>
</dbReference>
<evidence type="ECO:0000256" key="5">
    <source>
        <dbReference type="ARBA" id="ARBA00022692"/>
    </source>
</evidence>
<feature type="domain" description="ABC transmembrane type-1" evidence="17">
    <location>
        <begin position="331"/>
        <end position="610"/>
    </location>
</feature>
<accession>A0A218VU02</accession>
<feature type="transmembrane region" description="Helical" evidence="15">
    <location>
        <begin position="199"/>
        <end position="222"/>
    </location>
</feature>
<evidence type="ECO:0000259" key="16">
    <source>
        <dbReference type="PROSITE" id="PS50893"/>
    </source>
</evidence>
<evidence type="ECO:0000256" key="8">
    <source>
        <dbReference type="ARBA" id="ARBA00022840"/>
    </source>
</evidence>
<evidence type="ECO:0000256" key="2">
    <source>
        <dbReference type="ARBA" id="ARBA00009726"/>
    </source>
</evidence>
<feature type="domain" description="ABC transporter" evidence="16">
    <location>
        <begin position="644"/>
        <end position="867"/>
    </location>
</feature>
<keyword evidence="4" id="KW-0813">Transport</keyword>
<feature type="repeat" description="WD" evidence="13">
    <location>
        <begin position="1590"/>
        <end position="1633"/>
    </location>
</feature>
<evidence type="ECO:0000313" key="19">
    <source>
        <dbReference type="Proteomes" id="UP000197138"/>
    </source>
</evidence>
<comment type="caution">
    <text evidence="18">The sequence shown here is derived from an EMBL/GenBank/DDBJ whole genome shotgun (WGS) entry which is preliminary data.</text>
</comment>
<feature type="transmembrane region" description="Helical" evidence="15">
    <location>
        <begin position="98"/>
        <end position="123"/>
    </location>
</feature>
<dbReference type="Pfam" id="PF00400">
    <property type="entry name" value="WD40"/>
    <property type="match status" value="2"/>
</dbReference>
<dbReference type="CDD" id="cd03244">
    <property type="entry name" value="ABCC_MRP_domain2"/>
    <property type="match status" value="1"/>
</dbReference>
<evidence type="ECO:0000259" key="17">
    <source>
        <dbReference type="PROSITE" id="PS50929"/>
    </source>
</evidence>
<dbReference type="SUPFAM" id="SSF50978">
    <property type="entry name" value="WD40 repeat-like"/>
    <property type="match status" value="1"/>
</dbReference>
<keyword evidence="6" id="KW-0677">Repeat</keyword>
<evidence type="ECO:0000256" key="15">
    <source>
        <dbReference type="SAM" id="Phobius"/>
    </source>
</evidence>
<feature type="transmembrane region" description="Helical" evidence="15">
    <location>
        <begin position="554"/>
        <end position="577"/>
    </location>
</feature>
<dbReference type="InterPro" id="IPR044746">
    <property type="entry name" value="ABCC_6TM_D1"/>
</dbReference>
<dbReference type="FunFam" id="1.20.1560.10:FF:000002">
    <property type="entry name" value="ABC transporter C family member 5"/>
    <property type="match status" value="1"/>
</dbReference>
<evidence type="ECO:0000256" key="4">
    <source>
        <dbReference type="ARBA" id="ARBA00022448"/>
    </source>
</evidence>
<feature type="transmembrane region" description="Helical" evidence="15">
    <location>
        <begin position="944"/>
        <end position="965"/>
    </location>
</feature>
<dbReference type="InterPro" id="IPR011527">
    <property type="entry name" value="ABC1_TM_dom"/>
</dbReference>
<dbReference type="Pfam" id="PF00664">
    <property type="entry name" value="ABC_membrane"/>
    <property type="match status" value="2"/>
</dbReference>
<feature type="transmembrane region" description="Helical" evidence="15">
    <location>
        <begin position="42"/>
        <end position="60"/>
    </location>
</feature>
<evidence type="ECO:0000313" key="18">
    <source>
        <dbReference type="EMBL" id="OWM63540.1"/>
    </source>
</evidence>
<dbReference type="EMBL" id="MTKT01005965">
    <property type="protein sequence ID" value="OWM63540.1"/>
    <property type="molecule type" value="Genomic_DNA"/>
</dbReference>
<dbReference type="PROSITE" id="PS00211">
    <property type="entry name" value="ABC_TRANSPORTER_1"/>
    <property type="match status" value="1"/>
</dbReference>
<dbReference type="Gene3D" id="1.20.1560.10">
    <property type="entry name" value="ABC transporter type 1, transmembrane domain"/>
    <property type="match status" value="2"/>
</dbReference>
<keyword evidence="13" id="KW-0853">WD repeat</keyword>
<feature type="domain" description="ABC transporter" evidence="16">
    <location>
        <begin position="1266"/>
        <end position="1500"/>
    </location>
</feature>
<dbReference type="PROSITE" id="PS50082">
    <property type="entry name" value="WD_REPEATS_2"/>
    <property type="match status" value="1"/>
</dbReference>
<dbReference type="FunFam" id="3.40.50.300:FF:000169">
    <property type="entry name" value="ABC transporter C family member 3"/>
    <property type="match status" value="1"/>
</dbReference>
<sequence>MSSAAWVSSRSCSTSVIDDGSSSSLILQWLKFIFLSPCPQRALLSSINTLFILALLVFALQKLFSRLTSSGGPSFDISKPLIRSHGTSPTRRTTRTSVWFKLSLVVSVLLAFSYTVVCIWSFSRNVEHPWKLVNAFFWLVQALTQALIAVLIIHEKRFEAKTHPLSLRAYWVADSVVIALFTISAIIRLATLGEAWNEYLILDDIVSIASLPLSLVLLIVAIRGSTGISVTVDESENGFGEEYEPLLEKSNVTAFASASVLSKAFWLWMNPLLSKGYKSPLKIEEIPSLSPEHRAERMSELFELNWPKPEEGSAHPVQTTLVRCFWREISFTAFLAIVRLCVMYVGPVLIQGFVDFTAGKGSSPYEGYYLVLILLVAKFVEVLTTHQFNFNSQKLGMLIRSTLITSLYKKGLRLSCSARQAHGVGQIVNYMAVDAQQLSDMMLQLHAIWLMPLQVGVALVLLYNYLGGAVFAAVVGIIGVLVFVVFGTKRNNRFQRNVMMNRDSRMKATNEMLNYMRVIKFQAWEEHFNKRILSFRDSEFSWLSKFLYSISGNIIVMWSTPLLISTLTFAVAIWLGVPLDAGTVFTTTTIFKILQEPIRTFPQSMISLSQAMISLGRLDHFMKSRELAEDSVERVHGCDGGFAVEVKDGAFRWDDEDGDPVLKDINLEIKKGQLTAIVGTVGSGKSSLLTSILGEMHKTSGKVRVCGTTAYVAQTSWIQNGTIQDNILFGLPMIGEKYREVVRVCCLDKDLEMMEFGDQTEIGERGINLSGGQKQRIQLARAVYQDSDTYFLDDVFSAVDAHTGSEIYKECVRGALKNKTILLVTHQVDFLHNVDLILVMRDGKIVQSGKYDELQDIGMDFRALVDAHETSMELVEAGKNISSDNSPSPRPQRPLENEQEPNGESKSSDSKNSEMGSSKLIKDEERETGKVSLHVYRLYCTEAFGWWGVVLVLLLSLLWQGSLMAGDYWLAYETAADRAASFDSSLFISVYAIIAMVSCLIIFMRAFSVTILGLKTAQIFFRQILHSILHAPMSFFDTTPSGRILSRASTDQTNIDVFIPFLMGMAVAMYITVLSIFIITCQYAWPTVFLIIPLGWLNFWYRGYYLSSSRELTRLDSITKAPVIHHFSESIAGVMTIRSFQKQGRFLQENVARVNGNLRMDFHNNGSNEWLGFRLELIGSFILCVSAFFMILLPSSIIKPENVGLSLSYGLSLNAVLFWAIYMSCFVENRMVSVERIKQFTNIPSEAAWQIKDLVPPPNWPSQGNMELKDLQVRYRPNTPLVLKGITLRIHGGEKIGVVGRTGSGKSTLIQVFFRLVEPSGGKIIIDGIDITMLGLHDLRSRFGIIPQEPVLFEGTVRSNVDPIGQYTDEEIWKSLERCQLKDVVASKPEKLDSSVVDNGDNWSVGQRQLLCLGRVMLKRSRLLFLDEATASVDSQTDAVIQRIIREDFASCTIISIAHRIPTVMDCDRVLVIDAGNAREFDRPSALLERRSLFGALVQETSSINAIGDWAMEQEEAAMDMDMEVEGSQLPKPEKSSKRFSLRNSIQTNFGNDYVFEIAPKFDWTLMGVSLSTNAVKLYSPETGQFGGECRGHTSTINRISFSGPSSPHVLHSCSSDGTVRAWDTRTFKEVSCISAGPSQEIFSFSFGGSNSVLLSAGCKSQILFWDWRNKKQVACLEESHIDDVTQVHFVPDHPNTLISASEDGLMCVFDTAGDIDDDDHMESVINVGTSIAKIAMFGQNYERLWCLTHIETLSVWDWKSGLNVANFEDARSLASKSWAMGQVDYFVDCHHAEDGEGLWVIGATNAGTLGFFPVNYYGEPGIGPAEAVLQGGHTGIVRSVLPLLGLPGTASARRRGSFFWYRPVLDIQFTRFEIAKSSSQEKQASALLKLPLRL</sequence>
<dbReference type="SMART" id="SM00382">
    <property type="entry name" value="AAA"/>
    <property type="match status" value="2"/>
</dbReference>
<protein>
    <recommendedName>
        <fullName evidence="3">ABC-type xenobiotic transporter</fullName>
        <ecNumber evidence="3">7.6.2.2</ecNumber>
    </recommendedName>
</protein>
<keyword evidence="7" id="KW-0547">Nucleotide-binding</keyword>
<feature type="transmembrane region" description="Helical" evidence="15">
    <location>
        <begin position="165"/>
        <end position="187"/>
    </location>
</feature>
<evidence type="ECO:0000256" key="9">
    <source>
        <dbReference type="ARBA" id="ARBA00022967"/>
    </source>
</evidence>
<keyword evidence="9" id="KW-1278">Translocase</keyword>
<evidence type="ECO:0000256" key="10">
    <source>
        <dbReference type="ARBA" id="ARBA00022989"/>
    </source>
</evidence>
<dbReference type="Proteomes" id="UP000197138">
    <property type="component" value="Unassembled WGS sequence"/>
</dbReference>
<keyword evidence="10 15" id="KW-1133">Transmembrane helix</keyword>
<feature type="transmembrane region" description="Helical" evidence="15">
    <location>
        <begin position="445"/>
        <end position="463"/>
    </location>
</feature>
<proteinExistence type="inferred from homology"/>
<keyword evidence="8" id="KW-0067">ATP-binding</keyword>
<feature type="transmembrane region" description="Helical" evidence="15">
    <location>
        <begin position="469"/>
        <end position="487"/>
    </location>
</feature>
<evidence type="ECO:0000256" key="11">
    <source>
        <dbReference type="ARBA" id="ARBA00023136"/>
    </source>
</evidence>
<dbReference type="CDD" id="cd18580">
    <property type="entry name" value="ABC_6TM_ABCC_D2"/>
    <property type="match status" value="1"/>
</dbReference>
<feature type="transmembrane region" description="Helical" evidence="15">
    <location>
        <begin position="135"/>
        <end position="153"/>
    </location>
</feature>
<dbReference type="InterPro" id="IPR027417">
    <property type="entry name" value="P-loop_NTPase"/>
</dbReference>
<dbReference type="GO" id="GO:0005524">
    <property type="term" value="F:ATP binding"/>
    <property type="evidence" value="ECO:0007669"/>
    <property type="project" value="UniProtKB-KW"/>
</dbReference>
<dbReference type="SMART" id="SM00320">
    <property type="entry name" value="WD40"/>
    <property type="match status" value="3"/>
</dbReference>
<feature type="domain" description="ABC transmembrane type-1" evidence="17">
    <location>
        <begin position="950"/>
        <end position="1229"/>
    </location>
</feature>
<organism evidence="18 19">
    <name type="scientific">Punica granatum</name>
    <name type="common">Pomegranate</name>
    <dbReference type="NCBI Taxonomy" id="22663"/>
    <lineage>
        <taxon>Eukaryota</taxon>
        <taxon>Viridiplantae</taxon>
        <taxon>Streptophyta</taxon>
        <taxon>Embryophyta</taxon>
        <taxon>Tracheophyta</taxon>
        <taxon>Spermatophyta</taxon>
        <taxon>Magnoliopsida</taxon>
        <taxon>eudicotyledons</taxon>
        <taxon>Gunneridae</taxon>
        <taxon>Pentapetalae</taxon>
        <taxon>rosids</taxon>
        <taxon>malvids</taxon>
        <taxon>Myrtales</taxon>
        <taxon>Lythraceae</taxon>
        <taxon>Punica</taxon>
    </lineage>
</organism>
<comment type="catalytic activity">
    <reaction evidence="12">
        <text>ATP + H2O + xenobioticSide 1 = ADP + phosphate + xenobioticSide 2.</text>
        <dbReference type="EC" id="7.6.2.2"/>
    </reaction>
</comment>
<evidence type="ECO:0000256" key="13">
    <source>
        <dbReference type="PROSITE-ProRule" id="PRU00221"/>
    </source>
</evidence>
<feature type="transmembrane region" description="Helical" evidence="15">
    <location>
        <begin position="366"/>
        <end position="384"/>
    </location>
</feature>
<dbReference type="InterPro" id="IPR050173">
    <property type="entry name" value="ABC_transporter_C-like"/>
</dbReference>
<dbReference type="CDD" id="cd03250">
    <property type="entry name" value="ABCC_MRP_domain1"/>
    <property type="match status" value="1"/>
</dbReference>
<keyword evidence="5 15" id="KW-0812">Transmembrane</keyword>
<comment type="similarity">
    <text evidence="2">Belongs to the ABC transporter superfamily. ABCC family. Conjugate transporter (TC 3.A.1.208) subfamily.</text>
</comment>
<dbReference type="InterPro" id="IPR001680">
    <property type="entry name" value="WD40_rpt"/>
</dbReference>
<dbReference type="InterPro" id="IPR044726">
    <property type="entry name" value="ABCC_6TM_D2"/>
</dbReference>
<evidence type="ECO:0000256" key="14">
    <source>
        <dbReference type="SAM" id="MobiDB-lite"/>
    </source>
</evidence>
<evidence type="ECO:0000256" key="1">
    <source>
        <dbReference type="ARBA" id="ARBA00004141"/>
    </source>
</evidence>
<dbReference type="InterPro" id="IPR003439">
    <property type="entry name" value="ABC_transporter-like_ATP-bd"/>
</dbReference>
<dbReference type="GO" id="GO:0016887">
    <property type="term" value="F:ATP hydrolysis activity"/>
    <property type="evidence" value="ECO:0007669"/>
    <property type="project" value="InterPro"/>
</dbReference>
<feature type="transmembrane region" description="Helical" evidence="15">
    <location>
        <begin position="1083"/>
        <end position="1101"/>
    </location>
</feature>
<dbReference type="SUPFAM" id="SSF90123">
    <property type="entry name" value="ABC transporter transmembrane region"/>
    <property type="match status" value="2"/>
</dbReference>
<dbReference type="GO" id="GO:0008559">
    <property type="term" value="F:ABC-type xenobiotic transporter activity"/>
    <property type="evidence" value="ECO:0007669"/>
    <property type="project" value="UniProtKB-EC"/>
</dbReference>
<feature type="transmembrane region" description="Helical" evidence="15">
    <location>
        <begin position="986"/>
        <end position="1007"/>
    </location>
</feature>
<dbReference type="PANTHER" id="PTHR24223">
    <property type="entry name" value="ATP-BINDING CASSETTE SUB-FAMILY C"/>
    <property type="match status" value="1"/>
</dbReference>
<dbReference type="FunFam" id="3.40.50.300:FF:001048">
    <property type="entry name" value="ABC transporter C family member 4"/>
    <property type="match status" value="1"/>
</dbReference>
<feature type="transmembrane region" description="Helical" evidence="15">
    <location>
        <begin position="1177"/>
        <end position="1197"/>
    </location>
</feature>
<evidence type="ECO:0000256" key="7">
    <source>
        <dbReference type="ARBA" id="ARBA00022741"/>
    </source>
</evidence>
<dbReference type="InterPro" id="IPR036640">
    <property type="entry name" value="ABC1_TM_sf"/>
</dbReference>
<dbReference type="Gene3D" id="3.40.50.300">
    <property type="entry name" value="P-loop containing nucleotide triphosphate hydrolases"/>
    <property type="match status" value="2"/>
</dbReference>
<evidence type="ECO:0000256" key="12">
    <source>
        <dbReference type="ARBA" id="ARBA00034018"/>
    </source>
</evidence>
<name>A0A218VU02_PUNGR</name>
<keyword evidence="11 15" id="KW-0472">Membrane</keyword>
<dbReference type="GO" id="GO:0016020">
    <property type="term" value="C:membrane"/>
    <property type="evidence" value="ECO:0007669"/>
    <property type="project" value="UniProtKB-SubCell"/>
</dbReference>
<evidence type="ECO:0000256" key="3">
    <source>
        <dbReference type="ARBA" id="ARBA00012191"/>
    </source>
</evidence>
<feature type="transmembrane region" description="Helical" evidence="15">
    <location>
        <begin position="1057"/>
        <end position="1077"/>
    </location>
</feature>
<dbReference type="EC" id="7.6.2.2" evidence="3"/>
<dbReference type="FunFam" id="1.20.1560.10:FF:000003">
    <property type="entry name" value="ABC transporter C family member 10"/>
    <property type="match status" value="1"/>
</dbReference>
<feature type="transmembrane region" description="Helical" evidence="15">
    <location>
        <begin position="1209"/>
        <end position="1227"/>
    </location>
</feature>
<dbReference type="PROSITE" id="PS50893">
    <property type="entry name" value="ABC_TRANSPORTER_2"/>
    <property type="match status" value="2"/>
</dbReference>
<feature type="transmembrane region" description="Helical" evidence="15">
    <location>
        <begin position="331"/>
        <end position="354"/>
    </location>
</feature>
<dbReference type="Gene3D" id="2.130.10.10">
    <property type="entry name" value="YVTN repeat-like/Quinoprotein amine dehydrogenase"/>
    <property type="match status" value="1"/>
</dbReference>
<dbReference type="InterPro" id="IPR036322">
    <property type="entry name" value="WD40_repeat_dom_sf"/>
</dbReference>
<dbReference type="InterPro" id="IPR017871">
    <property type="entry name" value="ABC_transporter-like_CS"/>
</dbReference>
<comment type="subcellular location">
    <subcellularLocation>
        <location evidence="1">Membrane</location>
        <topology evidence="1">Multi-pass membrane protein</topology>
    </subcellularLocation>
</comment>
<dbReference type="PANTHER" id="PTHR24223:SF362">
    <property type="entry name" value="ABC TRANSPORTER C FAMILY MEMBER 4"/>
    <property type="match status" value="1"/>
</dbReference>
<dbReference type="PROSITE" id="PS50294">
    <property type="entry name" value="WD_REPEATS_REGION"/>
    <property type="match status" value="1"/>
</dbReference>
<gene>
    <name evidence="18" type="ORF">CDL15_Pgr019490</name>
</gene>
<feature type="region of interest" description="Disordered" evidence="14">
    <location>
        <begin position="877"/>
        <end position="921"/>
    </location>
</feature>
<reference evidence="19" key="1">
    <citation type="journal article" date="2017" name="Plant J.">
        <title>The pomegranate (Punica granatum L.) genome and the genomics of punicalagin biosynthesis.</title>
        <authorList>
            <person name="Qin G."/>
            <person name="Xu C."/>
            <person name="Ming R."/>
            <person name="Tang H."/>
            <person name="Guyot R."/>
            <person name="Kramer E.M."/>
            <person name="Hu Y."/>
            <person name="Yi X."/>
            <person name="Qi Y."/>
            <person name="Xu X."/>
            <person name="Gao Z."/>
            <person name="Pan H."/>
            <person name="Jian J."/>
            <person name="Tian Y."/>
            <person name="Yue Z."/>
            <person name="Xu Y."/>
        </authorList>
    </citation>
    <scope>NUCLEOTIDE SEQUENCE [LARGE SCALE GENOMIC DNA]</scope>
    <source>
        <strain evidence="19">cv. Dabenzi</strain>
    </source>
</reference>
<dbReference type="InterPro" id="IPR015943">
    <property type="entry name" value="WD40/YVTN_repeat-like_dom_sf"/>
</dbReference>
<dbReference type="SUPFAM" id="SSF52540">
    <property type="entry name" value="P-loop containing nucleoside triphosphate hydrolases"/>
    <property type="match status" value="2"/>
</dbReference>
<dbReference type="CDD" id="cd18579">
    <property type="entry name" value="ABC_6TM_ABCC_D1"/>
    <property type="match status" value="1"/>
</dbReference>